<dbReference type="EMBL" id="KZ819199">
    <property type="protein sequence ID" value="PWY98257.1"/>
    <property type="molecule type" value="Genomic_DNA"/>
</dbReference>
<dbReference type="AlphaFoldDB" id="A0A317XK68"/>
<protein>
    <submittedName>
        <fullName evidence="1">Uncharacterized protein</fullName>
    </submittedName>
</protein>
<accession>A0A317XK68</accession>
<evidence type="ECO:0000313" key="2">
    <source>
        <dbReference type="Proteomes" id="UP000246740"/>
    </source>
</evidence>
<dbReference type="InParanoid" id="A0A317XK68"/>
<reference evidence="1 2" key="1">
    <citation type="journal article" date="2018" name="Mol. Biol. Evol.">
        <title>Broad Genomic Sampling Reveals a Smut Pathogenic Ancestry of the Fungal Clade Ustilaginomycotina.</title>
        <authorList>
            <person name="Kijpornyongpan T."/>
            <person name="Mondo S.J."/>
            <person name="Barry K."/>
            <person name="Sandor L."/>
            <person name="Lee J."/>
            <person name="Lipzen A."/>
            <person name="Pangilinan J."/>
            <person name="LaButti K."/>
            <person name="Hainaut M."/>
            <person name="Henrissat B."/>
            <person name="Grigoriev I.V."/>
            <person name="Spatafora J.W."/>
            <person name="Aime M.C."/>
        </authorList>
    </citation>
    <scope>NUCLEOTIDE SEQUENCE [LARGE SCALE GENOMIC DNA]</scope>
    <source>
        <strain evidence="1 2">MCA 3645</strain>
    </source>
</reference>
<dbReference type="Proteomes" id="UP000246740">
    <property type="component" value="Unassembled WGS sequence"/>
</dbReference>
<keyword evidence="2" id="KW-1185">Reference proteome</keyword>
<proteinExistence type="predicted"/>
<organism evidence="1 2">
    <name type="scientific">Testicularia cyperi</name>
    <dbReference type="NCBI Taxonomy" id="1882483"/>
    <lineage>
        <taxon>Eukaryota</taxon>
        <taxon>Fungi</taxon>
        <taxon>Dikarya</taxon>
        <taxon>Basidiomycota</taxon>
        <taxon>Ustilaginomycotina</taxon>
        <taxon>Ustilaginomycetes</taxon>
        <taxon>Ustilaginales</taxon>
        <taxon>Anthracoideaceae</taxon>
        <taxon>Testicularia</taxon>
    </lineage>
</organism>
<sequence length="62" mass="6765">MQCISRISSVFCCESRACLYCTRVFLVLVCSPAAVSRPGLCGSLLPLNVRICFGFKQPHLAV</sequence>
<name>A0A317XK68_9BASI</name>
<evidence type="ECO:0000313" key="1">
    <source>
        <dbReference type="EMBL" id="PWY98257.1"/>
    </source>
</evidence>
<gene>
    <name evidence="1" type="ORF">BCV70DRAFT_36104</name>
</gene>